<dbReference type="KEGG" id="cox:E0W60_25195"/>
<name>A0A4V1BZ72_9BURK</name>
<sequence length="142" mass="15870">MSIATTLLEQHLQFLVDKPEQWQELIADSIVWDLPYAPSLGHPLKLEGRESVLRHASWFVGAVRNFRFSDAIVTATDDPQQAIARVRGEGLIAATGRTYRQEYVVFLTARDGRIVHLREYFDPVQAALALDAPVVGVASRSI</sequence>
<evidence type="ECO:0000313" key="3">
    <source>
        <dbReference type="Proteomes" id="UP000295294"/>
    </source>
</evidence>
<dbReference type="Gene3D" id="3.10.450.50">
    <property type="match status" value="1"/>
</dbReference>
<evidence type="ECO:0000259" key="1">
    <source>
        <dbReference type="Pfam" id="PF12680"/>
    </source>
</evidence>
<organism evidence="2 3">
    <name type="scientific">Cupriavidus oxalaticus</name>
    <dbReference type="NCBI Taxonomy" id="96344"/>
    <lineage>
        <taxon>Bacteria</taxon>
        <taxon>Pseudomonadati</taxon>
        <taxon>Pseudomonadota</taxon>
        <taxon>Betaproteobacteria</taxon>
        <taxon>Burkholderiales</taxon>
        <taxon>Burkholderiaceae</taxon>
        <taxon>Cupriavidus</taxon>
    </lineage>
</organism>
<reference evidence="2 3" key="1">
    <citation type="submission" date="2019-03" db="EMBL/GenBank/DDBJ databases">
        <title>Efficiently degradation of phenoxyalkanoic acid herbicides by Cupriavidus oxalaticus strain X32.</title>
        <authorList>
            <person name="Sheng X."/>
        </authorList>
    </citation>
    <scope>NUCLEOTIDE SEQUENCE [LARGE SCALE GENOMIC DNA]</scope>
    <source>
        <strain evidence="2 3">X32</strain>
    </source>
</reference>
<protein>
    <submittedName>
        <fullName evidence="2">Phenazine biosynthesis protein</fullName>
    </submittedName>
</protein>
<feature type="domain" description="SnoaL-like" evidence="1">
    <location>
        <begin position="18"/>
        <end position="116"/>
    </location>
</feature>
<accession>A0A4V1BZ72</accession>
<dbReference type="InterPro" id="IPR037401">
    <property type="entry name" value="SnoaL-like"/>
</dbReference>
<evidence type="ECO:0000313" key="2">
    <source>
        <dbReference type="EMBL" id="QBY54312.1"/>
    </source>
</evidence>
<dbReference type="RefSeq" id="WP_135705958.1">
    <property type="nucleotide sequence ID" value="NZ_CP038635.1"/>
</dbReference>
<dbReference type="EMBL" id="CP038635">
    <property type="protein sequence ID" value="QBY54312.1"/>
    <property type="molecule type" value="Genomic_DNA"/>
</dbReference>
<dbReference type="SUPFAM" id="SSF54427">
    <property type="entry name" value="NTF2-like"/>
    <property type="match status" value="1"/>
</dbReference>
<dbReference type="InterPro" id="IPR032710">
    <property type="entry name" value="NTF2-like_dom_sf"/>
</dbReference>
<dbReference type="OrthoDB" id="117900at2"/>
<dbReference type="Proteomes" id="UP000295294">
    <property type="component" value="Chromosome 2"/>
</dbReference>
<gene>
    <name evidence="2" type="ORF">E0W60_25195</name>
</gene>
<dbReference type="AlphaFoldDB" id="A0A4V1BZ72"/>
<dbReference type="Pfam" id="PF12680">
    <property type="entry name" value="SnoaL_2"/>
    <property type="match status" value="1"/>
</dbReference>
<proteinExistence type="predicted"/>